<dbReference type="OrthoDB" id="3466517at2759"/>
<evidence type="ECO:0000313" key="3">
    <source>
        <dbReference type="Proteomes" id="UP000193067"/>
    </source>
</evidence>
<evidence type="ECO:0000313" key="2">
    <source>
        <dbReference type="EMBL" id="OSC99683.1"/>
    </source>
</evidence>
<dbReference type="Pfam" id="PF12697">
    <property type="entry name" value="Abhydrolase_6"/>
    <property type="match status" value="1"/>
</dbReference>
<sequence>MTTTSGLFVFKDSGVPEGRDPNSYTTVVVVHGYVWHGAIFSKLFSLAQSRGVRIILLNRREYPGAKPYTPEERALLPPVLDTPPTDEAELRSGAEMLEMFMQQRARELYDTLQELVVERQIPPADKDAQAGGIILVGWSLGSAWMNALLSHVGSFPVGEVALKGYIRRVIWYDTICFLLGYPYPSHDPYNPLWDSSLTYEERGRVFTGWVTAYFSHGDTPETFERRKWLKTPPSTLATMSKDDLESTVHIPPGVPGGADWILLHDLHKYDVFRRLKEGALYLSDDPHKKSGSGGEPRAHVGDEWRDVEVRYVWCDHSVWEVPYAVYLLREELDRAKKDGGSVRRMTMSRLKGANHFAQWDHPAATLESFLTNTVNQDVDVSDYKA</sequence>
<dbReference type="InterPro" id="IPR000073">
    <property type="entry name" value="AB_hydrolase_1"/>
</dbReference>
<proteinExistence type="predicted"/>
<dbReference type="InterPro" id="IPR029058">
    <property type="entry name" value="AB_hydrolase_fold"/>
</dbReference>
<dbReference type="Proteomes" id="UP000193067">
    <property type="component" value="Unassembled WGS sequence"/>
</dbReference>
<feature type="domain" description="AB hydrolase-1" evidence="1">
    <location>
        <begin position="27"/>
        <end position="366"/>
    </location>
</feature>
<organism evidence="2 3">
    <name type="scientific">Trametes coccinea (strain BRFM310)</name>
    <name type="common">Pycnoporus coccineus</name>
    <dbReference type="NCBI Taxonomy" id="1353009"/>
    <lineage>
        <taxon>Eukaryota</taxon>
        <taxon>Fungi</taxon>
        <taxon>Dikarya</taxon>
        <taxon>Basidiomycota</taxon>
        <taxon>Agaricomycotina</taxon>
        <taxon>Agaricomycetes</taxon>
        <taxon>Polyporales</taxon>
        <taxon>Polyporaceae</taxon>
        <taxon>Trametes</taxon>
    </lineage>
</organism>
<dbReference type="Gene3D" id="3.40.50.1820">
    <property type="entry name" value="alpha/beta hydrolase"/>
    <property type="match status" value="1"/>
</dbReference>
<reference evidence="2 3" key="1">
    <citation type="journal article" date="2015" name="Biotechnol. Biofuels">
        <title>Enhanced degradation of softwood versus hardwood by the white-rot fungus Pycnoporus coccineus.</title>
        <authorList>
            <person name="Couturier M."/>
            <person name="Navarro D."/>
            <person name="Chevret D."/>
            <person name="Henrissat B."/>
            <person name="Piumi F."/>
            <person name="Ruiz-Duenas F.J."/>
            <person name="Martinez A.T."/>
            <person name="Grigoriev I.V."/>
            <person name="Riley R."/>
            <person name="Lipzen A."/>
            <person name="Berrin J.G."/>
            <person name="Master E.R."/>
            <person name="Rosso M.N."/>
        </authorList>
    </citation>
    <scope>NUCLEOTIDE SEQUENCE [LARGE SCALE GENOMIC DNA]</scope>
    <source>
        <strain evidence="2 3">BRFM310</strain>
    </source>
</reference>
<gene>
    <name evidence="2" type="ORF">PYCCODRAFT_1438052</name>
</gene>
<dbReference type="AlphaFoldDB" id="A0A1Y2IGD7"/>
<dbReference type="EMBL" id="KZ084125">
    <property type="protein sequence ID" value="OSC99683.1"/>
    <property type="molecule type" value="Genomic_DNA"/>
</dbReference>
<dbReference type="SUPFAM" id="SSF53474">
    <property type="entry name" value="alpha/beta-Hydrolases"/>
    <property type="match status" value="1"/>
</dbReference>
<name>A0A1Y2IGD7_TRAC3</name>
<accession>A0A1Y2IGD7</accession>
<keyword evidence="3" id="KW-1185">Reference proteome</keyword>
<protein>
    <recommendedName>
        <fullName evidence="1">AB hydrolase-1 domain-containing protein</fullName>
    </recommendedName>
</protein>
<evidence type="ECO:0000259" key="1">
    <source>
        <dbReference type="Pfam" id="PF12697"/>
    </source>
</evidence>